<dbReference type="RefSeq" id="WP_143477884.1">
    <property type="nucleotide sequence ID" value="NZ_FXAG01000029.1"/>
</dbReference>
<dbReference type="EMBL" id="FXAG01000029">
    <property type="protein sequence ID" value="SMF53392.1"/>
    <property type="molecule type" value="Genomic_DNA"/>
</dbReference>
<name>A0A1Y6CBE4_9NEIS</name>
<dbReference type="STRING" id="1123014.SAMN02745746_03814"/>
<evidence type="ECO:0000313" key="2">
    <source>
        <dbReference type="Proteomes" id="UP000192920"/>
    </source>
</evidence>
<dbReference type="Proteomes" id="UP000192920">
    <property type="component" value="Unassembled WGS sequence"/>
</dbReference>
<sequence length="158" mass="17530">MANAPATTENDHSLPASTPALRRDACKLAEYCNSTWRVVAPRNTPRKRLTQPDWLSVVADQFQAYDVIRVVCEDRSFFAELLVLEAGKGYCQVIELAFHQLPVLLVSGDALPANHTIEHAGPEKLYIVRRLSDGIVLGEGFASRDEAVEFLISHATLR</sequence>
<reference evidence="2" key="1">
    <citation type="submission" date="2017-04" db="EMBL/GenBank/DDBJ databases">
        <authorList>
            <person name="Varghese N."/>
            <person name="Submissions S."/>
        </authorList>
    </citation>
    <scope>NUCLEOTIDE SEQUENCE [LARGE SCALE GENOMIC DNA]</scope>
    <source>
        <strain evidence="2">DSM 22618</strain>
    </source>
</reference>
<accession>A0A1Y6CBE4</accession>
<proteinExistence type="predicted"/>
<gene>
    <name evidence="1" type="ORF">SAMN02745746_03814</name>
</gene>
<dbReference type="AlphaFoldDB" id="A0A1Y6CBE4"/>
<evidence type="ECO:0000313" key="1">
    <source>
        <dbReference type="EMBL" id="SMF53392.1"/>
    </source>
</evidence>
<organism evidence="1 2">
    <name type="scientific">Pseudogulbenkiania subflava DSM 22618</name>
    <dbReference type="NCBI Taxonomy" id="1123014"/>
    <lineage>
        <taxon>Bacteria</taxon>
        <taxon>Pseudomonadati</taxon>
        <taxon>Pseudomonadota</taxon>
        <taxon>Betaproteobacteria</taxon>
        <taxon>Neisseriales</taxon>
        <taxon>Chromobacteriaceae</taxon>
        <taxon>Pseudogulbenkiania</taxon>
    </lineage>
</organism>
<keyword evidence="2" id="KW-1185">Reference proteome</keyword>
<protein>
    <submittedName>
        <fullName evidence="1">Uncharacterized protein</fullName>
    </submittedName>
</protein>